<dbReference type="Pfam" id="PF24758">
    <property type="entry name" value="LRR_At5g56370"/>
    <property type="match status" value="1"/>
</dbReference>
<dbReference type="PROSITE" id="PS50181">
    <property type="entry name" value="FBOX"/>
    <property type="match status" value="1"/>
</dbReference>
<dbReference type="InterPro" id="IPR050232">
    <property type="entry name" value="FBL13/AtMIF1-like"/>
</dbReference>
<dbReference type="Proteomes" id="UP000077755">
    <property type="component" value="Chromosome 4"/>
</dbReference>
<accession>A0AAF0WX81</accession>
<dbReference type="Pfam" id="PF00646">
    <property type="entry name" value="F-box"/>
    <property type="match status" value="1"/>
</dbReference>
<reference evidence="2" key="1">
    <citation type="journal article" date="2016" name="Nat. Genet.">
        <title>A high-quality carrot genome assembly provides new insights into carotenoid accumulation and asterid genome evolution.</title>
        <authorList>
            <person name="Iorizzo M."/>
            <person name="Ellison S."/>
            <person name="Senalik D."/>
            <person name="Zeng P."/>
            <person name="Satapoomin P."/>
            <person name="Huang J."/>
            <person name="Bowman M."/>
            <person name="Iovene M."/>
            <person name="Sanseverino W."/>
            <person name="Cavagnaro P."/>
            <person name="Yildiz M."/>
            <person name="Macko-Podgorni A."/>
            <person name="Moranska E."/>
            <person name="Grzebelus E."/>
            <person name="Grzebelus D."/>
            <person name="Ashrafi H."/>
            <person name="Zheng Z."/>
            <person name="Cheng S."/>
            <person name="Spooner D."/>
            <person name="Van Deynze A."/>
            <person name="Simon P."/>
        </authorList>
    </citation>
    <scope>NUCLEOTIDE SEQUENCE</scope>
    <source>
        <tissue evidence="2">Leaf</tissue>
    </source>
</reference>
<dbReference type="Gene3D" id="3.80.10.10">
    <property type="entry name" value="Ribonuclease Inhibitor"/>
    <property type="match status" value="1"/>
</dbReference>
<feature type="domain" description="F-box" evidence="1">
    <location>
        <begin position="18"/>
        <end position="66"/>
    </location>
</feature>
<dbReference type="PANTHER" id="PTHR31900:SF34">
    <property type="entry name" value="EMB|CAB62440.1-RELATED"/>
    <property type="match status" value="1"/>
</dbReference>
<organism evidence="2 3">
    <name type="scientific">Daucus carota subsp. sativus</name>
    <name type="common">Carrot</name>
    <dbReference type="NCBI Taxonomy" id="79200"/>
    <lineage>
        <taxon>Eukaryota</taxon>
        <taxon>Viridiplantae</taxon>
        <taxon>Streptophyta</taxon>
        <taxon>Embryophyta</taxon>
        <taxon>Tracheophyta</taxon>
        <taxon>Spermatophyta</taxon>
        <taxon>Magnoliopsida</taxon>
        <taxon>eudicotyledons</taxon>
        <taxon>Gunneridae</taxon>
        <taxon>Pentapetalae</taxon>
        <taxon>asterids</taxon>
        <taxon>campanulids</taxon>
        <taxon>Apiales</taxon>
        <taxon>Apiaceae</taxon>
        <taxon>Apioideae</taxon>
        <taxon>Scandiceae</taxon>
        <taxon>Daucinae</taxon>
        <taxon>Daucus</taxon>
        <taxon>Daucus sect. Daucus</taxon>
    </lineage>
</organism>
<evidence type="ECO:0000313" key="2">
    <source>
        <dbReference type="EMBL" id="WOG97254.1"/>
    </source>
</evidence>
<dbReference type="InterPro" id="IPR055411">
    <property type="entry name" value="LRR_FXL15/At3g58940/PEG3-like"/>
</dbReference>
<protein>
    <recommendedName>
        <fullName evidence="1">F-box domain-containing protein</fullName>
    </recommendedName>
</protein>
<dbReference type="InterPro" id="IPR006566">
    <property type="entry name" value="FBD"/>
</dbReference>
<proteinExistence type="predicted"/>
<gene>
    <name evidence="2" type="ORF">DCAR_0416594</name>
</gene>
<evidence type="ECO:0000313" key="3">
    <source>
        <dbReference type="Proteomes" id="UP000077755"/>
    </source>
</evidence>
<dbReference type="Pfam" id="PF08387">
    <property type="entry name" value="FBD"/>
    <property type="match status" value="1"/>
</dbReference>
<dbReference type="InterPro" id="IPR036047">
    <property type="entry name" value="F-box-like_dom_sf"/>
</dbReference>
<reference evidence="2" key="2">
    <citation type="submission" date="2022-03" db="EMBL/GenBank/DDBJ databases">
        <title>Draft title - Genomic analysis of global carrot germplasm unveils the trajectory of domestication and the origin of high carotenoid orange carrot.</title>
        <authorList>
            <person name="Iorizzo M."/>
            <person name="Ellison S."/>
            <person name="Senalik D."/>
            <person name="Macko-Podgorni A."/>
            <person name="Grzebelus D."/>
            <person name="Bostan H."/>
            <person name="Rolling W."/>
            <person name="Curaba J."/>
            <person name="Simon P."/>
        </authorList>
    </citation>
    <scope>NUCLEOTIDE SEQUENCE</scope>
    <source>
        <tissue evidence="2">Leaf</tissue>
    </source>
</reference>
<dbReference type="EMBL" id="CP093346">
    <property type="protein sequence ID" value="WOG97254.1"/>
    <property type="molecule type" value="Genomic_DNA"/>
</dbReference>
<name>A0AAF0WX81_DAUCS</name>
<evidence type="ECO:0000259" key="1">
    <source>
        <dbReference type="PROSITE" id="PS50181"/>
    </source>
</evidence>
<dbReference type="CDD" id="cd22160">
    <property type="entry name" value="F-box_AtFBL13-like"/>
    <property type="match status" value="1"/>
</dbReference>
<dbReference type="SMART" id="SM00579">
    <property type="entry name" value="FBD"/>
    <property type="match status" value="1"/>
</dbReference>
<dbReference type="InterPro" id="IPR053781">
    <property type="entry name" value="F-box_AtFBL13-like"/>
</dbReference>
<keyword evidence="3" id="KW-1185">Reference proteome</keyword>
<dbReference type="PANTHER" id="PTHR31900">
    <property type="entry name" value="F-BOX/RNI SUPERFAMILY PROTEIN-RELATED"/>
    <property type="match status" value="1"/>
</dbReference>
<dbReference type="SUPFAM" id="SSF81383">
    <property type="entry name" value="F-box domain"/>
    <property type="match status" value="1"/>
</dbReference>
<dbReference type="Gene3D" id="1.20.1280.50">
    <property type="match status" value="1"/>
</dbReference>
<dbReference type="SUPFAM" id="SSF52047">
    <property type="entry name" value="RNI-like"/>
    <property type="match status" value="1"/>
</dbReference>
<dbReference type="InterPro" id="IPR032675">
    <property type="entry name" value="LRR_dom_sf"/>
</dbReference>
<dbReference type="InterPro" id="IPR001810">
    <property type="entry name" value="F-box_dom"/>
</dbReference>
<dbReference type="AlphaFoldDB" id="A0AAF0WX81"/>
<sequence>MAPKRSKASRGSRRSKADDRISQLPDSVLLMILSLLSFESAVRTSVLSKRWRPLYMSLPSLLIDDDKCPEYFEVNFINSIDRVLMERPDGLKIQQLGLSFGSNYDPTQVNQWVDKALKQHGVEDLSLSFDRSGPGPCELLPGEIYTNGGLQNVAIRASILLDIPDYVSFPELKVLRLACVTFSSYESIEDLLLDCPVLEEFSMEECNSRSGSRLVVCGSSLKKLKLRDTRSVDRNATLKIVIDAPGLETLEIVDSTWASARISIASTFLSLREARIDVGIKRSVFQLFNNIYHVKCLTLDDKAIGVLDDASEYCLPTFHNLVQLELLVDNWSCWKLLPNMLASSPKLQTLLLTFGVDLINTCRKYDYGLWTSPKVAPECLASHLTMIDFGMFHGTYDELYLLEYMLWQGKVLRKVSILWADSSRKTSRIRKEVESFSRASKTCKIEYLD</sequence>